<keyword evidence="7 15" id="KW-0479">Metal-binding</keyword>
<dbReference type="InterPro" id="IPR045187">
    <property type="entry name" value="CcO_II"/>
</dbReference>
<gene>
    <name evidence="20" type="ORF">FCL40_13690</name>
</gene>
<dbReference type="Pfam" id="PF00034">
    <property type="entry name" value="Cytochrom_C"/>
    <property type="match status" value="2"/>
</dbReference>
<reference evidence="20 21" key="1">
    <citation type="submission" date="2019-04" db="EMBL/GenBank/DDBJ databases">
        <authorList>
            <person name="Hwang J.C."/>
        </authorList>
    </citation>
    <scope>NUCLEOTIDE SEQUENCE [LARGE SCALE GENOMIC DNA]</scope>
    <source>
        <strain evidence="20 21">IMCC35001</strain>
    </source>
</reference>
<protein>
    <recommendedName>
        <fullName evidence="3">cytochrome-c oxidase</fullName>
        <ecNumber evidence="3">7.1.1.9</ecNumber>
    </recommendedName>
</protein>
<evidence type="ECO:0000256" key="2">
    <source>
        <dbReference type="ARBA" id="ARBA00007866"/>
    </source>
</evidence>
<feature type="region of interest" description="Disordered" evidence="16">
    <location>
        <begin position="369"/>
        <end position="393"/>
    </location>
</feature>
<dbReference type="GO" id="GO:0042773">
    <property type="term" value="P:ATP synthesis coupled electron transport"/>
    <property type="evidence" value="ECO:0007669"/>
    <property type="project" value="TreeGrafter"/>
</dbReference>
<dbReference type="SUPFAM" id="SSF81464">
    <property type="entry name" value="Cytochrome c oxidase subunit II-like, transmembrane region"/>
    <property type="match status" value="1"/>
</dbReference>
<evidence type="ECO:0000256" key="4">
    <source>
        <dbReference type="ARBA" id="ARBA00022448"/>
    </source>
</evidence>
<comment type="caution">
    <text evidence="20">The sequence shown here is derived from an EMBL/GenBank/DDBJ whole genome shotgun (WGS) entry which is preliminary data.</text>
</comment>
<dbReference type="Proteomes" id="UP000305674">
    <property type="component" value="Unassembled WGS sequence"/>
</dbReference>
<evidence type="ECO:0000313" key="20">
    <source>
        <dbReference type="EMBL" id="TKB48177.1"/>
    </source>
</evidence>
<evidence type="ECO:0000256" key="12">
    <source>
        <dbReference type="ARBA" id="ARBA00023008"/>
    </source>
</evidence>
<evidence type="ECO:0000313" key="21">
    <source>
        <dbReference type="Proteomes" id="UP000305674"/>
    </source>
</evidence>
<keyword evidence="10 17" id="KW-1133">Transmembrane helix</keyword>
<dbReference type="PROSITE" id="PS00078">
    <property type="entry name" value="COX2"/>
    <property type="match status" value="1"/>
</dbReference>
<dbReference type="InterPro" id="IPR002429">
    <property type="entry name" value="CcO_II-like_C"/>
</dbReference>
<name>A0A4U1BBB0_9GAMM</name>
<evidence type="ECO:0000256" key="17">
    <source>
        <dbReference type="SAM" id="Phobius"/>
    </source>
</evidence>
<evidence type="ECO:0000256" key="1">
    <source>
        <dbReference type="ARBA" id="ARBA00004141"/>
    </source>
</evidence>
<keyword evidence="21" id="KW-1185">Reference proteome</keyword>
<dbReference type="InterPro" id="IPR001505">
    <property type="entry name" value="Copper_CuA"/>
</dbReference>
<feature type="transmembrane region" description="Helical" evidence="17">
    <location>
        <begin position="38"/>
        <end position="62"/>
    </location>
</feature>
<evidence type="ECO:0000256" key="8">
    <source>
        <dbReference type="ARBA" id="ARBA00022967"/>
    </source>
</evidence>
<accession>A0A4U1BBB0</accession>
<dbReference type="SUPFAM" id="SSF49503">
    <property type="entry name" value="Cupredoxins"/>
    <property type="match status" value="1"/>
</dbReference>
<keyword evidence="9" id="KW-0249">Electron transport</keyword>
<dbReference type="PANTHER" id="PTHR22888">
    <property type="entry name" value="CYTOCHROME C OXIDASE, SUBUNIT II"/>
    <property type="match status" value="1"/>
</dbReference>
<evidence type="ECO:0000256" key="16">
    <source>
        <dbReference type="SAM" id="MobiDB-lite"/>
    </source>
</evidence>
<proteinExistence type="inferred from homology"/>
<keyword evidence="5 15" id="KW-0349">Heme</keyword>
<keyword evidence="13 17" id="KW-0472">Membrane</keyword>
<feature type="domain" description="Cytochrome c" evidence="19">
    <location>
        <begin position="394"/>
        <end position="487"/>
    </location>
</feature>
<dbReference type="GO" id="GO:0016020">
    <property type="term" value="C:membrane"/>
    <property type="evidence" value="ECO:0007669"/>
    <property type="project" value="UniProtKB-SubCell"/>
</dbReference>
<evidence type="ECO:0000259" key="18">
    <source>
        <dbReference type="PROSITE" id="PS50857"/>
    </source>
</evidence>
<evidence type="ECO:0000256" key="14">
    <source>
        <dbReference type="ARBA" id="ARBA00047816"/>
    </source>
</evidence>
<evidence type="ECO:0000256" key="6">
    <source>
        <dbReference type="ARBA" id="ARBA00022692"/>
    </source>
</evidence>
<dbReference type="Gene3D" id="1.10.760.10">
    <property type="entry name" value="Cytochrome c-like domain"/>
    <property type="match status" value="2"/>
</dbReference>
<evidence type="ECO:0000256" key="11">
    <source>
        <dbReference type="ARBA" id="ARBA00023004"/>
    </source>
</evidence>
<comment type="subcellular location">
    <subcellularLocation>
        <location evidence="1">Membrane</location>
        <topology evidence="1">Multi-pass membrane protein</topology>
    </subcellularLocation>
</comment>
<dbReference type="InterPro" id="IPR009056">
    <property type="entry name" value="Cyt_c-like_dom"/>
</dbReference>
<comment type="catalytic activity">
    <reaction evidence="14">
        <text>4 Fe(II)-[cytochrome c] + O2 + 8 H(+)(in) = 4 Fe(III)-[cytochrome c] + 2 H2O + 4 H(+)(out)</text>
        <dbReference type="Rhea" id="RHEA:11436"/>
        <dbReference type="Rhea" id="RHEA-COMP:10350"/>
        <dbReference type="Rhea" id="RHEA-COMP:14399"/>
        <dbReference type="ChEBI" id="CHEBI:15377"/>
        <dbReference type="ChEBI" id="CHEBI:15378"/>
        <dbReference type="ChEBI" id="CHEBI:15379"/>
        <dbReference type="ChEBI" id="CHEBI:29033"/>
        <dbReference type="ChEBI" id="CHEBI:29034"/>
        <dbReference type="EC" id="7.1.1.9"/>
    </reaction>
</comment>
<dbReference type="GO" id="GO:0005507">
    <property type="term" value="F:copper ion binding"/>
    <property type="evidence" value="ECO:0007669"/>
    <property type="project" value="InterPro"/>
</dbReference>
<dbReference type="Gene3D" id="2.60.40.420">
    <property type="entry name" value="Cupredoxins - blue copper proteins"/>
    <property type="match status" value="1"/>
</dbReference>
<dbReference type="EMBL" id="SWCI01000009">
    <property type="protein sequence ID" value="TKB48177.1"/>
    <property type="molecule type" value="Genomic_DNA"/>
</dbReference>
<dbReference type="RefSeq" id="WP_136853871.1">
    <property type="nucleotide sequence ID" value="NZ_SWCI01000009.1"/>
</dbReference>
<feature type="transmembrane region" description="Helical" evidence="17">
    <location>
        <begin position="83"/>
        <end position="104"/>
    </location>
</feature>
<evidence type="ECO:0000256" key="15">
    <source>
        <dbReference type="PROSITE-ProRule" id="PRU00433"/>
    </source>
</evidence>
<dbReference type="InterPro" id="IPR036257">
    <property type="entry name" value="Cyt_c_oxidase_su2_TM_sf"/>
</dbReference>
<dbReference type="OrthoDB" id="9773456at2"/>
<dbReference type="Gene3D" id="1.10.287.90">
    <property type="match status" value="1"/>
</dbReference>
<keyword evidence="12" id="KW-0186">Copper</keyword>
<keyword evidence="11 15" id="KW-0408">Iron</keyword>
<dbReference type="AlphaFoldDB" id="A0A4U1BBB0"/>
<evidence type="ECO:0000259" key="19">
    <source>
        <dbReference type="PROSITE" id="PS51007"/>
    </source>
</evidence>
<keyword evidence="6 17" id="KW-0812">Transmembrane</keyword>
<keyword evidence="4" id="KW-0813">Transport</keyword>
<feature type="domain" description="Cytochrome oxidase subunit II copper A binding" evidence="18">
    <location>
        <begin position="112"/>
        <end position="254"/>
    </location>
</feature>
<dbReference type="EC" id="7.1.1.9" evidence="3"/>
<dbReference type="GO" id="GO:0004129">
    <property type="term" value="F:cytochrome-c oxidase activity"/>
    <property type="evidence" value="ECO:0007669"/>
    <property type="project" value="UniProtKB-EC"/>
</dbReference>
<feature type="domain" description="Cytochrome c" evidence="19">
    <location>
        <begin position="272"/>
        <end position="365"/>
    </location>
</feature>
<evidence type="ECO:0000256" key="9">
    <source>
        <dbReference type="ARBA" id="ARBA00022982"/>
    </source>
</evidence>
<organism evidence="20 21">
    <name type="scientific">Ferrimonas sediminicola</name>
    <dbReference type="NCBI Taxonomy" id="2569538"/>
    <lineage>
        <taxon>Bacteria</taxon>
        <taxon>Pseudomonadati</taxon>
        <taxon>Pseudomonadota</taxon>
        <taxon>Gammaproteobacteria</taxon>
        <taxon>Alteromonadales</taxon>
        <taxon>Ferrimonadaceae</taxon>
        <taxon>Ferrimonas</taxon>
    </lineage>
</organism>
<dbReference type="PROSITE" id="PS50857">
    <property type="entry name" value="COX2_CUA"/>
    <property type="match status" value="1"/>
</dbReference>
<evidence type="ECO:0000256" key="5">
    <source>
        <dbReference type="ARBA" id="ARBA00022617"/>
    </source>
</evidence>
<evidence type="ECO:0000256" key="13">
    <source>
        <dbReference type="ARBA" id="ARBA00023136"/>
    </source>
</evidence>
<keyword evidence="8" id="KW-1278">Translocase</keyword>
<dbReference type="PROSITE" id="PS51007">
    <property type="entry name" value="CYTC"/>
    <property type="match status" value="2"/>
</dbReference>
<dbReference type="CDD" id="cd13919">
    <property type="entry name" value="CuRO_HCO_II_like_5"/>
    <property type="match status" value="1"/>
</dbReference>
<sequence length="490" mass="53030">MTIAIVLIALLLLSLGFHFAGGWRLPELASNWGNIDLTIALTLVITGLVFIAVVVFMAWAVYRYRYRRERQAHYQPENARLEGWLTGLTALGITVMLVPGLYVYSDVVRVPEDAHQVEALAQQWSWQFRLPGEDGQLGRTDIKRITPDNPFGIDPADPLGQDDRLVASNRLHLPVDRPVKVLLRSKDVLHDFYVPQMRNKIDAVPGIVSSMWFTPTREGEFEILCAELCGVGHFNMRGSLLVESPESFQAWVAGLPTFAASMTASGSSDLSPQAREGETLASSQGCLACHGFESSPLAPSWLGLYGKQETLSDGSTLTVDEEYLIESIRQPGARLVKGYANVMPAYPALTELQLDAIIAYIRERGGSAGADDVAPVGEKSAPATPPAPEGAVTADPLSGEGLARSKGCIACHSLDGSPGVGPSWLGLAGSERTLTDGRTLIADEAYLHRAITEPAAELVEGYQPLMPPLPLTDDETQALIQYIQELSDSP</sequence>
<evidence type="ECO:0000256" key="10">
    <source>
        <dbReference type="ARBA" id="ARBA00022989"/>
    </source>
</evidence>
<comment type="similarity">
    <text evidence="2">Belongs to the cytochrome c oxidase subunit 2 family.</text>
</comment>
<dbReference type="GO" id="GO:0020037">
    <property type="term" value="F:heme binding"/>
    <property type="evidence" value="ECO:0007669"/>
    <property type="project" value="InterPro"/>
</dbReference>
<dbReference type="InterPro" id="IPR008972">
    <property type="entry name" value="Cupredoxin"/>
</dbReference>
<evidence type="ECO:0000256" key="7">
    <source>
        <dbReference type="ARBA" id="ARBA00022723"/>
    </source>
</evidence>
<dbReference type="PANTHER" id="PTHR22888:SF9">
    <property type="entry name" value="CYTOCHROME C OXIDASE SUBUNIT 2"/>
    <property type="match status" value="1"/>
</dbReference>
<evidence type="ECO:0000256" key="3">
    <source>
        <dbReference type="ARBA" id="ARBA00012949"/>
    </source>
</evidence>
<dbReference type="SUPFAM" id="SSF46626">
    <property type="entry name" value="Cytochrome c"/>
    <property type="match status" value="2"/>
</dbReference>
<dbReference type="Pfam" id="PF00116">
    <property type="entry name" value="COX2"/>
    <property type="match status" value="1"/>
</dbReference>
<dbReference type="InterPro" id="IPR036909">
    <property type="entry name" value="Cyt_c-like_dom_sf"/>
</dbReference>